<dbReference type="Gene3D" id="1.10.10.10">
    <property type="entry name" value="Winged helix-like DNA-binding domain superfamily/Winged helix DNA-binding domain"/>
    <property type="match status" value="1"/>
</dbReference>
<dbReference type="EMBL" id="JAVIIZ010000020">
    <property type="protein sequence ID" value="MDX8475541.1"/>
    <property type="molecule type" value="Genomic_DNA"/>
</dbReference>
<dbReference type="InterPro" id="IPR051677">
    <property type="entry name" value="AfsR-DnrI-RedD_regulator"/>
</dbReference>
<feature type="region of interest" description="Disordered" evidence="1">
    <location>
        <begin position="258"/>
        <end position="284"/>
    </location>
</feature>
<dbReference type="InterPro" id="IPR011990">
    <property type="entry name" value="TPR-like_helical_dom_sf"/>
</dbReference>
<comment type="caution">
    <text evidence="3">The sequence shown here is derived from an EMBL/GenBank/DDBJ whole genome shotgun (WGS) entry which is preliminary data.</text>
</comment>
<evidence type="ECO:0000259" key="2">
    <source>
        <dbReference type="SMART" id="SM01043"/>
    </source>
</evidence>
<dbReference type="SMART" id="SM00028">
    <property type="entry name" value="TPR"/>
    <property type="match status" value="5"/>
</dbReference>
<dbReference type="Pfam" id="PF03704">
    <property type="entry name" value="BTAD"/>
    <property type="match status" value="1"/>
</dbReference>
<name>A0ABU4XLC5_9HYPH</name>
<dbReference type="SUPFAM" id="SSF46894">
    <property type="entry name" value="C-terminal effector domain of the bipartite response regulators"/>
    <property type="match status" value="1"/>
</dbReference>
<protein>
    <submittedName>
        <fullName evidence="3">BTAD domain-containing putative transcriptional regulator</fullName>
    </submittedName>
</protein>
<proteinExistence type="predicted"/>
<keyword evidence="4" id="KW-1185">Reference proteome</keyword>
<sequence>MSNVKTLQNQQLRSADDTADLRIRLFGPMSITRGGKRIIIASRKGRALVGYLALRQGIEFARISLTGLLWGERSEDQARASLRQTLSELRGALGPAAQHSIVATKETVTWVPGLAWVDAKAVEDLAGSKDKEALKEAAELISGDLMEGLSVGEAPYEEWLASERERFRLTRCGIYVRLMDDAEQGGRFEEALTYGLKLLALDPIQEPVHRALMRFYAAQGRHDAALSQYERCRRELSQQLGVPPDMETEELVRAIRASRRAGPAGKPVPSSRAPSARQPDRSELQDRPSIAVLPFTNLSGDPEQQYFADGIAEDIITELSRYRSLLVIARNSCFQFRGDVDVADVRSALGVRYVVEGSVRKAGQRIRVAAQLIDALDRCQVWAERYDRESLDIFAVQDEVARAVVATLEGRVAARGAEHTRQKPTPDWVAYDYFLQGRELSYGYRQREAERLFARAVELDPGYVHAHAWRAIALGVSYLHDGRQDTLDAAFASARAALALDDNDARCHYAMAYVALRRCEYDLAGRHHDRAQSLNPGDPDIAAGRANWLMHVGRLDEALATLDAALERDPFPPTWVWDVRGYVLYHLERYAEAINAFRSVRAEPFWIMGMLAAAYAQAGRRDDAHRELERYLAIKPGATLGTVTDKIIYATDAMRQRWLDGLRKAGMPE</sequence>
<evidence type="ECO:0000313" key="3">
    <source>
        <dbReference type="EMBL" id="MDX8475541.1"/>
    </source>
</evidence>
<dbReference type="InterPro" id="IPR036388">
    <property type="entry name" value="WH-like_DNA-bd_sf"/>
</dbReference>
<organism evidence="3 4">
    <name type="scientific">Mesorhizobium dulcispinae</name>
    <dbReference type="NCBI Taxonomy" id="3072316"/>
    <lineage>
        <taxon>Bacteria</taxon>
        <taxon>Pseudomonadati</taxon>
        <taxon>Pseudomonadota</taxon>
        <taxon>Alphaproteobacteria</taxon>
        <taxon>Hyphomicrobiales</taxon>
        <taxon>Phyllobacteriaceae</taxon>
        <taxon>Mesorhizobium</taxon>
    </lineage>
</organism>
<dbReference type="Pfam" id="PF14559">
    <property type="entry name" value="TPR_19"/>
    <property type="match status" value="1"/>
</dbReference>
<evidence type="ECO:0000313" key="4">
    <source>
        <dbReference type="Proteomes" id="UP001271780"/>
    </source>
</evidence>
<dbReference type="SUPFAM" id="SSF52964">
    <property type="entry name" value="TolB, N-terminal domain"/>
    <property type="match status" value="1"/>
</dbReference>
<dbReference type="Gene3D" id="3.40.50.10070">
    <property type="entry name" value="TolB, N-terminal domain"/>
    <property type="match status" value="1"/>
</dbReference>
<dbReference type="InterPro" id="IPR005158">
    <property type="entry name" value="BTAD"/>
</dbReference>
<dbReference type="SUPFAM" id="SSF48452">
    <property type="entry name" value="TPR-like"/>
    <property type="match status" value="2"/>
</dbReference>
<dbReference type="InterPro" id="IPR016032">
    <property type="entry name" value="Sig_transdc_resp-reg_C-effctor"/>
</dbReference>
<dbReference type="Proteomes" id="UP001271780">
    <property type="component" value="Unassembled WGS sequence"/>
</dbReference>
<gene>
    <name evidence="3" type="ORF">RFM27_25990</name>
</gene>
<dbReference type="RefSeq" id="WP_320318378.1">
    <property type="nucleotide sequence ID" value="NZ_JAVIIX010000019.1"/>
</dbReference>
<accession>A0ABU4XLC5</accession>
<feature type="domain" description="Bacterial transcriptional activator" evidence="2">
    <location>
        <begin position="117"/>
        <end position="256"/>
    </location>
</feature>
<evidence type="ECO:0000256" key="1">
    <source>
        <dbReference type="SAM" id="MobiDB-lite"/>
    </source>
</evidence>
<reference evidence="3 4" key="1">
    <citation type="submission" date="2023-08" db="EMBL/GenBank/DDBJ databases">
        <title>Implementing the SeqCode for naming new Mesorhizobium species isolated from Vachellia karroo root nodules.</title>
        <authorList>
            <person name="Van Lill M."/>
        </authorList>
    </citation>
    <scope>NUCLEOTIDE SEQUENCE [LARGE SCALE GENOMIC DNA]</scope>
    <source>
        <strain evidence="3 4">VK23A</strain>
    </source>
</reference>
<dbReference type="Gene3D" id="1.25.40.10">
    <property type="entry name" value="Tetratricopeptide repeat domain"/>
    <property type="match status" value="2"/>
</dbReference>
<dbReference type="PANTHER" id="PTHR35807">
    <property type="entry name" value="TRANSCRIPTIONAL REGULATOR REDD-RELATED"/>
    <property type="match status" value="1"/>
</dbReference>
<dbReference type="SMART" id="SM01043">
    <property type="entry name" value="BTAD"/>
    <property type="match status" value="1"/>
</dbReference>
<dbReference type="InterPro" id="IPR019734">
    <property type="entry name" value="TPR_rpt"/>
</dbReference>